<proteinExistence type="predicted"/>
<evidence type="ECO:0000313" key="2">
    <source>
        <dbReference type="Proteomes" id="UP000782901"/>
    </source>
</evidence>
<accession>A0A943DRE4</accession>
<reference evidence="1" key="1">
    <citation type="submission" date="2021-02" db="EMBL/GenBank/DDBJ databases">
        <title>Infant gut strain persistence is associated with maternal origin, phylogeny, and functional potential including surface adhesion and iron acquisition.</title>
        <authorList>
            <person name="Lou Y.C."/>
        </authorList>
    </citation>
    <scope>NUCLEOTIDE SEQUENCE</scope>
    <source>
        <strain evidence="1">L3_082_243G1_dasL3_082_243G1_maxbin2.maxbin.015s ta_sub</strain>
    </source>
</reference>
<organism evidence="1 2">
    <name type="scientific">Bacteroides thetaiotaomicron</name>
    <dbReference type="NCBI Taxonomy" id="818"/>
    <lineage>
        <taxon>Bacteria</taxon>
        <taxon>Pseudomonadati</taxon>
        <taxon>Bacteroidota</taxon>
        <taxon>Bacteroidia</taxon>
        <taxon>Bacteroidales</taxon>
        <taxon>Bacteroidaceae</taxon>
        <taxon>Bacteroides</taxon>
    </lineage>
</organism>
<evidence type="ECO:0000313" key="1">
    <source>
        <dbReference type="EMBL" id="MBS5410777.1"/>
    </source>
</evidence>
<gene>
    <name evidence="1" type="ORF">KHY35_08685</name>
</gene>
<dbReference type="AlphaFoldDB" id="A0A943DRE4"/>
<protein>
    <submittedName>
        <fullName evidence="1">Uncharacterized protein</fullName>
    </submittedName>
</protein>
<sequence>MKTIRVTDAAARFIKQIREEELEERKVFLCEAYTKAVEHALANDEYSEADFYPLTVIHDYHKLIEELADTDDTKSNENT</sequence>
<name>A0A943DRE4_BACT4</name>
<dbReference type="Proteomes" id="UP000782901">
    <property type="component" value="Unassembled WGS sequence"/>
</dbReference>
<comment type="caution">
    <text evidence="1">The sequence shown here is derived from an EMBL/GenBank/DDBJ whole genome shotgun (WGS) entry which is preliminary data.</text>
</comment>
<dbReference type="EMBL" id="JAGZEE010000010">
    <property type="protein sequence ID" value="MBS5410777.1"/>
    <property type="molecule type" value="Genomic_DNA"/>
</dbReference>